<organism evidence="1">
    <name type="scientific">Tanacetum cinerariifolium</name>
    <name type="common">Dalmatian daisy</name>
    <name type="synonym">Chrysanthemum cinerariifolium</name>
    <dbReference type="NCBI Taxonomy" id="118510"/>
    <lineage>
        <taxon>Eukaryota</taxon>
        <taxon>Viridiplantae</taxon>
        <taxon>Streptophyta</taxon>
        <taxon>Embryophyta</taxon>
        <taxon>Tracheophyta</taxon>
        <taxon>Spermatophyta</taxon>
        <taxon>Magnoliopsida</taxon>
        <taxon>eudicotyledons</taxon>
        <taxon>Gunneridae</taxon>
        <taxon>Pentapetalae</taxon>
        <taxon>asterids</taxon>
        <taxon>campanulids</taxon>
        <taxon>Asterales</taxon>
        <taxon>Asteraceae</taxon>
        <taxon>Asteroideae</taxon>
        <taxon>Anthemideae</taxon>
        <taxon>Anthemidinae</taxon>
        <taxon>Tanacetum</taxon>
    </lineage>
</organism>
<protein>
    <submittedName>
        <fullName evidence="1">Uncharacterized protein</fullName>
    </submittedName>
</protein>
<comment type="caution">
    <text evidence="1">The sequence shown here is derived from an EMBL/GenBank/DDBJ whole genome shotgun (WGS) entry which is preliminary data.</text>
</comment>
<reference evidence="1" key="1">
    <citation type="journal article" date="2019" name="Sci. Rep.">
        <title>Draft genome of Tanacetum cinerariifolium, the natural source of mosquito coil.</title>
        <authorList>
            <person name="Yamashiro T."/>
            <person name="Shiraishi A."/>
            <person name="Satake H."/>
            <person name="Nakayama K."/>
        </authorList>
    </citation>
    <scope>NUCLEOTIDE SEQUENCE</scope>
</reference>
<proteinExistence type="predicted"/>
<gene>
    <name evidence="1" type="ORF">Tci_910437</name>
</gene>
<sequence length="89" mass="10257">KFDIDTGSYSDMMNKFLALVGLDRELGFTSLEMTASKISSDLINIVFKKRTLYEVTIHDVYQLYEIGLKDDGLRHFKDASFMKFGESYP</sequence>
<evidence type="ECO:0000313" key="1">
    <source>
        <dbReference type="EMBL" id="GFD38468.1"/>
    </source>
</evidence>
<dbReference type="AlphaFoldDB" id="A0A699VYC1"/>
<name>A0A699VYC1_TANCI</name>
<dbReference type="EMBL" id="BKCJ011501009">
    <property type="protein sequence ID" value="GFD38468.1"/>
    <property type="molecule type" value="Genomic_DNA"/>
</dbReference>
<accession>A0A699VYC1</accession>
<feature type="non-terminal residue" evidence="1">
    <location>
        <position position="1"/>
    </location>
</feature>